<dbReference type="SUPFAM" id="SSF75615">
    <property type="entry name" value="Siroheme synthase middle domains-like"/>
    <property type="match status" value="1"/>
</dbReference>
<dbReference type="PROSITE" id="PS00840">
    <property type="entry name" value="SUMT_2"/>
    <property type="match status" value="1"/>
</dbReference>
<feature type="binding site" evidence="16">
    <location>
        <position position="411"/>
    </location>
    <ligand>
        <name>S-adenosyl-L-methionine</name>
        <dbReference type="ChEBI" id="CHEBI:59789"/>
    </ligand>
</feature>
<evidence type="ECO:0000256" key="7">
    <source>
        <dbReference type="ARBA" id="ARBA00022691"/>
    </source>
</evidence>
<organism evidence="22 23">
    <name type="scientific">Klebsiella aerogenes (strain ATCC 13048 / DSM 30053 / CCUG 1429 / JCM 1235 / KCTC 2190 / NBRC 13534 / NCIMB 10102 / NCTC 10006 / CDC 819-56)</name>
    <name type="common">Enterobacter aerogenes</name>
    <dbReference type="NCBI Taxonomy" id="1028307"/>
    <lineage>
        <taxon>Bacteria</taxon>
        <taxon>Pseudomonadati</taxon>
        <taxon>Pseudomonadota</taxon>
        <taxon>Gammaproteobacteria</taxon>
        <taxon>Enterobacterales</taxon>
        <taxon>Enterobacteriaceae</taxon>
        <taxon>Klebsiella/Raoultella group</taxon>
        <taxon>Klebsiella</taxon>
    </lineage>
</organism>
<dbReference type="PIRSF" id="PIRSF036426">
    <property type="entry name" value="Sirohaem_synth"/>
    <property type="match status" value="1"/>
</dbReference>
<dbReference type="Pfam" id="PF10414">
    <property type="entry name" value="CysG_dimeriser"/>
    <property type="match status" value="1"/>
</dbReference>
<feature type="domain" description="Siroheme synthase central" evidence="21">
    <location>
        <begin position="120"/>
        <end position="145"/>
    </location>
</feature>
<evidence type="ECO:0000256" key="15">
    <source>
        <dbReference type="ARBA" id="ARBA00060548"/>
    </source>
</evidence>
<feature type="binding site" evidence="16">
    <location>
        <begin position="300"/>
        <end position="302"/>
    </location>
    <ligand>
        <name>S-adenosyl-L-methionine</name>
        <dbReference type="ChEBI" id="CHEBI:59789"/>
    </ligand>
</feature>
<dbReference type="Pfam" id="PF14824">
    <property type="entry name" value="Sirohm_synth_M"/>
    <property type="match status" value="1"/>
</dbReference>
<dbReference type="InterPro" id="IPR050161">
    <property type="entry name" value="Siro_Cobalamin_biosynth"/>
</dbReference>
<name>A0A0H3FJ59_KLEAK</name>
<dbReference type="CDD" id="cd11642">
    <property type="entry name" value="SUMT"/>
    <property type="match status" value="1"/>
</dbReference>
<dbReference type="NCBIfam" id="TIGR01470">
    <property type="entry name" value="cysG_Nterm"/>
    <property type="match status" value="1"/>
</dbReference>
<comment type="pathway">
    <text evidence="16">Cofactor biosynthesis; adenosylcobalamin biosynthesis; sirohydrochlorin from precorrin-2: step 1/1.</text>
</comment>
<feature type="binding site" evidence="16">
    <location>
        <position position="305"/>
    </location>
    <ligand>
        <name>S-adenosyl-L-methionine</name>
        <dbReference type="ChEBI" id="CHEBI:59789"/>
    </ligand>
</feature>
<dbReference type="EC" id="1.3.1.76" evidence="16"/>
<feature type="domain" description="Tetrapyrrole methylase" evidence="19">
    <location>
        <begin position="217"/>
        <end position="426"/>
    </location>
</feature>
<dbReference type="HOGENOM" id="CLU_011276_2_0_6"/>
<dbReference type="NCBIfam" id="TIGR01469">
    <property type="entry name" value="cobA_cysG_Cterm"/>
    <property type="match status" value="1"/>
</dbReference>
<dbReference type="FunFam" id="3.30.950.10:FF:000001">
    <property type="entry name" value="Siroheme synthase"/>
    <property type="match status" value="1"/>
</dbReference>
<dbReference type="NCBIfam" id="NF007922">
    <property type="entry name" value="PRK10637.1"/>
    <property type="match status" value="1"/>
</dbReference>
<comment type="catalytic activity">
    <reaction evidence="16">
        <text>uroporphyrinogen III + 2 S-adenosyl-L-methionine = precorrin-2 + 2 S-adenosyl-L-homocysteine + H(+)</text>
        <dbReference type="Rhea" id="RHEA:32459"/>
        <dbReference type="ChEBI" id="CHEBI:15378"/>
        <dbReference type="ChEBI" id="CHEBI:57308"/>
        <dbReference type="ChEBI" id="CHEBI:57856"/>
        <dbReference type="ChEBI" id="CHEBI:58827"/>
        <dbReference type="ChEBI" id="CHEBI:59789"/>
        <dbReference type="EC" id="2.1.1.107"/>
    </reaction>
</comment>
<dbReference type="SUPFAM" id="SSF53790">
    <property type="entry name" value="Tetrapyrrole methylase"/>
    <property type="match status" value="1"/>
</dbReference>
<feature type="binding site" evidence="16">
    <location>
        <begin position="22"/>
        <end position="23"/>
    </location>
    <ligand>
        <name>NAD(+)</name>
        <dbReference type="ChEBI" id="CHEBI:57540"/>
    </ligand>
</feature>
<evidence type="ECO:0000256" key="2">
    <source>
        <dbReference type="ARBA" id="ARBA00005879"/>
    </source>
</evidence>
<dbReference type="InterPro" id="IPR014776">
    <property type="entry name" value="4pyrrole_Mease_sub2"/>
</dbReference>
<dbReference type="EC" id="4.99.1.4" evidence="16"/>
<dbReference type="UniPathway" id="UPA00148">
    <property type="reaction ID" value="UER00211"/>
</dbReference>
<dbReference type="SUPFAM" id="SSF51735">
    <property type="entry name" value="NAD(P)-binding Rossmann-fold domains"/>
    <property type="match status" value="1"/>
</dbReference>
<comment type="pathway">
    <text evidence="15 16">Cofactor biosynthesis; adenosylcobalamin biosynthesis; precorrin-2 from uroporphyrinogen III: step 1/1.</text>
</comment>
<dbReference type="GO" id="GO:0051287">
    <property type="term" value="F:NAD binding"/>
    <property type="evidence" value="ECO:0007669"/>
    <property type="project" value="InterPro"/>
</dbReference>
<dbReference type="Pfam" id="PF13241">
    <property type="entry name" value="NAD_binding_7"/>
    <property type="match status" value="1"/>
</dbReference>
<comment type="pathway">
    <text evidence="16">Porphyrin-containing compound metabolism; siroheme biosynthesis; siroheme from sirohydrochlorin: step 1/1.</text>
</comment>
<keyword evidence="5 16" id="KW-0489">Methyltransferase</keyword>
<dbReference type="eggNOG" id="COG0007">
    <property type="taxonomic scope" value="Bacteria"/>
</dbReference>
<feature type="binding site" evidence="16">
    <location>
        <position position="382"/>
    </location>
    <ligand>
        <name>S-adenosyl-L-methionine</name>
        <dbReference type="ChEBI" id="CHEBI:59789"/>
    </ligand>
</feature>
<comment type="similarity">
    <text evidence="16">In the C-terminal section; belongs to the precorrin methyltransferase family.</text>
</comment>
<dbReference type="eggNOG" id="COG1648">
    <property type="taxonomic scope" value="Bacteria"/>
</dbReference>
<keyword evidence="8 16" id="KW-0560">Oxidoreductase</keyword>
<evidence type="ECO:0000256" key="6">
    <source>
        <dbReference type="ARBA" id="ARBA00022679"/>
    </source>
</evidence>
<dbReference type="InterPro" id="IPR035996">
    <property type="entry name" value="4pyrrol_Methylase_sf"/>
</dbReference>
<evidence type="ECO:0000259" key="20">
    <source>
        <dbReference type="Pfam" id="PF10414"/>
    </source>
</evidence>
<evidence type="ECO:0000256" key="4">
    <source>
        <dbReference type="ARBA" id="ARBA00022573"/>
    </source>
</evidence>
<evidence type="ECO:0000256" key="10">
    <source>
        <dbReference type="ARBA" id="ARBA00023239"/>
    </source>
</evidence>
<evidence type="ECO:0000259" key="19">
    <source>
        <dbReference type="Pfam" id="PF00590"/>
    </source>
</evidence>
<gene>
    <name evidence="16" type="primary">cysG</name>
    <name evidence="22" type="ordered locus">EAE_01905</name>
</gene>
<dbReference type="GO" id="GO:0051266">
    <property type="term" value="F:sirohydrochlorin ferrochelatase activity"/>
    <property type="evidence" value="ECO:0007669"/>
    <property type="project" value="UniProtKB-EC"/>
</dbReference>
<feature type="binding site" evidence="16">
    <location>
        <position position="224"/>
    </location>
    <ligand>
        <name>S-adenosyl-L-methionine</name>
        <dbReference type="ChEBI" id="CHEBI:59789"/>
    </ligand>
</feature>
<dbReference type="HAMAP" id="MF_01646">
    <property type="entry name" value="Siroheme_synth"/>
    <property type="match status" value="1"/>
</dbReference>
<dbReference type="AlphaFoldDB" id="A0A0H3FJ59"/>
<dbReference type="PATRIC" id="fig|1028307.3.peg.373"/>
<keyword evidence="4 16" id="KW-0169">Cobalamin biosynthesis</keyword>
<dbReference type="Gene3D" id="3.30.160.110">
    <property type="entry name" value="Siroheme synthase, domain 2"/>
    <property type="match status" value="1"/>
</dbReference>
<dbReference type="GO" id="GO:0043115">
    <property type="term" value="F:precorrin-2 dehydrogenase activity"/>
    <property type="evidence" value="ECO:0007669"/>
    <property type="project" value="UniProtKB-UniRule"/>
</dbReference>
<feature type="domain" description="Sirohaem synthase dimerisation" evidence="20">
    <location>
        <begin position="150"/>
        <end position="207"/>
    </location>
</feature>
<proteinExistence type="inferred from homology"/>
<dbReference type="InterPro" id="IPR012409">
    <property type="entry name" value="Sirohaem_synth"/>
</dbReference>
<comment type="similarity">
    <text evidence="16">In the N-terminal section; belongs to the precorrin-2 dehydrogenase / sirohydrochlorin ferrochelatase family.</text>
</comment>
<dbReference type="Gene3D" id="3.40.1010.10">
    <property type="entry name" value="Cobalt-precorrin-4 Transmethylase, Domain 1"/>
    <property type="match status" value="1"/>
</dbReference>
<dbReference type="InterPro" id="IPR028281">
    <property type="entry name" value="Sirohaem_synthase_central"/>
</dbReference>
<comment type="catalytic activity">
    <reaction evidence="16">
        <text>siroheme + 2 H(+) = sirohydrochlorin + Fe(2+)</text>
        <dbReference type="Rhea" id="RHEA:24360"/>
        <dbReference type="ChEBI" id="CHEBI:15378"/>
        <dbReference type="ChEBI" id="CHEBI:29033"/>
        <dbReference type="ChEBI" id="CHEBI:58351"/>
        <dbReference type="ChEBI" id="CHEBI:60052"/>
        <dbReference type="EC" id="4.99.1.4"/>
    </reaction>
</comment>
<dbReference type="GO" id="GO:0032259">
    <property type="term" value="P:methylation"/>
    <property type="evidence" value="ECO:0007669"/>
    <property type="project" value="UniProtKB-KW"/>
</dbReference>
<evidence type="ECO:0000256" key="5">
    <source>
        <dbReference type="ARBA" id="ARBA00022603"/>
    </source>
</evidence>
<evidence type="ECO:0000256" key="16">
    <source>
        <dbReference type="HAMAP-Rule" id="MF_01646"/>
    </source>
</evidence>
<keyword evidence="11 16" id="KW-0627">Porphyrin biosynthesis</keyword>
<dbReference type="EMBL" id="CP002824">
    <property type="protein sequence ID" value="AEG95316.1"/>
    <property type="molecule type" value="Genomic_DNA"/>
</dbReference>
<dbReference type="GO" id="GO:0019354">
    <property type="term" value="P:siroheme biosynthetic process"/>
    <property type="evidence" value="ECO:0007669"/>
    <property type="project" value="UniProtKB-UniRule"/>
</dbReference>
<accession>A0A0H3FJ59</accession>
<evidence type="ECO:0000256" key="1">
    <source>
        <dbReference type="ARBA" id="ARBA00005010"/>
    </source>
</evidence>
<dbReference type="InterPro" id="IPR003043">
    <property type="entry name" value="Uropor_MeTrfase_CS"/>
</dbReference>
<dbReference type="GO" id="GO:0004851">
    <property type="term" value="F:uroporphyrin-III C-methyltransferase activity"/>
    <property type="evidence" value="ECO:0007669"/>
    <property type="project" value="UniProtKB-UniRule"/>
</dbReference>
<evidence type="ECO:0000256" key="8">
    <source>
        <dbReference type="ARBA" id="ARBA00023002"/>
    </source>
</evidence>
<dbReference type="InterPro" id="IPR036291">
    <property type="entry name" value="NAD(P)-bd_dom_sf"/>
</dbReference>
<comment type="pathway">
    <text evidence="13 16">Porphyrin-containing compound metabolism; siroheme biosynthesis; precorrin-2 from uroporphyrinogen III: step 1/1.</text>
</comment>
<keyword evidence="6 16" id="KW-0808">Transferase</keyword>
<dbReference type="UniPathway" id="UPA00262">
    <property type="reaction ID" value="UER00211"/>
</dbReference>
<dbReference type="EC" id="2.1.1.107" evidence="16"/>
<evidence type="ECO:0000259" key="21">
    <source>
        <dbReference type="Pfam" id="PF14824"/>
    </source>
</evidence>
<dbReference type="OrthoDB" id="9815856at2"/>
<dbReference type="GO" id="GO:0009236">
    <property type="term" value="P:cobalamin biosynthetic process"/>
    <property type="evidence" value="ECO:0007669"/>
    <property type="project" value="UniProtKB-UniRule"/>
</dbReference>
<protein>
    <recommendedName>
        <fullName evidence="16">Siroheme synthase</fullName>
    </recommendedName>
    <domain>
        <recommendedName>
            <fullName evidence="16">Uroporphyrinogen-III C-methyltransferase</fullName>
            <shortName evidence="16">Urogen III methylase</shortName>
            <ecNumber evidence="16">2.1.1.107</ecNumber>
        </recommendedName>
        <alternativeName>
            <fullName evidence="16">SUMT</fullName>
        </alternativeName>
        <alternativeName>
            <fullName evidence="16">Uroporphyrinogen III methylase</fullName>
            <shortName evidence="16">UROM</shortName>
        </alternativeName>
    </domain>
    <domain>
        <recommendedName>
            <fullName evidence="16">Precorrin-2 dehydrogenase</fullName>
            <ecNumber evidence="16">1.3.1.76</ecNumber>
        </recommendedName>
    </domain>
    <domain>
        <recommendedName>
            <fullName evidence="16">Sirohydrochlorin ferrochelatase</fullName>
            <ecNumber evidence="16">4.99.1.4</ecNumber>
        </recommendedName>
    </domain>
</protein>
<feature type="modified residue" description="Phosphoserine" evidence="16">
    <location>
        <position position="128"/>
    </location>
</feature>
<evidence type="ECO:0000256" key="13">
    <source>
        <dbReference type="ARBA" id="ARBA00025705"/>
    </source>
</evidence>
<dbReference type="FunFam" id="3.40.1010.10:FF:000001">
    <property type="entry name" value="Siroheme synthase"/>
    <property type="match status" value="1"/>
</dbReference>
<keyword evidence="7 16" id="KW-0949">S-adenosyl-L-methionine</keyword>
<feature type="active site" description="Proton acceptor" evidence="16 17">
    <location>
        <position position="247"/>
    </location>
</feature>
<dbReference type="InterPro" id="IPR000878">
    <property type="entry name" value="4pyrrol_Mease"/>
</dbReference>
<evidence type="ECO:0000256" key="12">
    <source>
        <dbReference type="ARBA" id="ARBA00023268"/>
    </source>
</evidence>
<comment type="function">
    <text evidence="16">Multifunctional enzyme that catalyzes the SAM-dependent methylations of uroporphyrinogen III at position C-2 and C-7 to form precorrin-2 via precorrin-1. Then it catalyzes the NAD-dependent ring dehydrogenation of precorrin-2 to yield sirohydrochlorin. Finally, it catalyzes the ferrochelation of sirohydrochlorin to yield siroheme.</text>
</comment>
<feature type="binding site" evidence="16">
    <location>
        <begin position="43"/>
        <end position="44"/>
    </location>
    <ligand>
        <name>NAD(+)</name>
        <dbReference type="ChEBI" id="CHEBI:57540"/>
    </ligand>
</feature>
<keyword evidence="10 16" id="KW-0456">Lyase</keyword>
<evidence type="ECO:0000313" key="23">
    <source>
        <dbReference type="Proteomes" id="UP000008881"/>
    </source>
</evidence>
<dbReference type="Proteomes" id="UP000008881">
    <property type="component" value="Chromosome"/>
</dbReference>
<dbReference type="KEGG" id="eae:EAE_01905"/>
<evidence type="ECO:0000256" key="3">
    <source>
        <dbReference type="ARBA" id="ARBA00022553"/>
    </source>
</evidence>
<keyword evidence="9 16" id="KW-0520">NAD</keyword>
<dbReference type="InterPro" id="IPR006367">
    <property type="entry name" value="Sirohaem_synthase_N"/>
</dbReference>
<evidence type="ECO:0000313" key="22">
    <source>
        <dbReference type="EMBL" id="AEG95316.1"/>
    </source>
</evidence>
<feature type="region of interest" description="Uroporphyrinogen-III C-methyltransferase" evidence="16">
    <location>
        <begin position="215"/>
        <end position="471"/>
    </location>
</feature>
<feature type="region of interest" description="Precorrin-2 dehydrogenase / sirohydrochlorin ferrochelatase" evidence="16">
    <location>
        <begin position="1"/>
        <end position="203"/>
    </location>
</feature>
<dbReference type="PANTHER" id="PTHR45790">
    <property type="entry name" value="SIROHEME SYNTHASE-RELATED"/>
    <property type="match status" value="1"/>
</dbReference>
<dbReference type="InterPro" id="IPR019478">
    <property type="entry name" value="Sirohaem_synthase_dimer_dom"/>
</dbReference>
<evidence type="ECO:0000256" key="9">
    <source>
        <dbReference type="ARBA" id="ARBA00023027"/>
    </source>
</evidence>
<feature type="active site" description="Proton donor" evidence="16 17">
    <location>
        <position position="269"/>
    </location>
</feature>
<dbReference type="Gene3D" id="3.40.50.720">
    <property type="entry name" value="NAD(P)-binding Rossmann-like Domain"/>
    <property type="match status" value="1"/>
</dbReference>
<keyword evidence="3 16" id="KW-0597">Phosphoprotein</keyword>
<comment type="catalytic activity">
    <reaction evidence="14 16">
        <text>precorrin-2 + NAD(+) = sirohydrochlorin + NADH + 2 H(+)</text>
        <dbReference type="Rhea" id="RHEA:15613"/>
        <dbReference type="ChEBI" id="CHEBI:15378"/>
        <dbReference type="ChEBI" id="CHEBI:57540"/>
        <dbReference type="ChEBI" id="CHEBI:57945"/>
        <dbReference type="ChEBI" id="CHEBI:58351"/>
        <dbReference type="ChEBI" id="CHEBI:58827"/>
        <dbReference type="EC" id="1.3.1.76"/>
    </reaction>
</comment>
<reference evidence="22 23" key="1">
    <citation type="journal article" date="2012" name="J. Bacteriol.">
        <title>Complete genome sequence of Enterobacter aerogenes KCTC 2190.</title>
        <authorList>
            <person name="Shin S.H."/>
            <person name="Kim S."/>
            <person name="Kim J.Y."/>
            <person name="Lee S."/>
            <person name="Um Y."/>
            <person name="Oh M.K."/>
            <person name="Kim Y.R."/>
            <person name="Lee J."/>
            <person name="Yang K.S."/>
        </authorList>
    </citation>
    <scope>NUCLEOTIDE SEQUENCE [LARGE SCALE GENOMIC DNA]</scope>
    <source>
        <strain evidence="22 23">KCTC 2190</strain>
    </source>
</reference>
<keyword evidence="23" id="KW-1185">Reference proteome</keyword>
<dbReference type="Gene3D" id="3.30.950.10">
    <property type="entry name" value="Methyltransferase, Cobalt-precorrin-4 Transmethylase, Domain 2"/>
    <property type="match status" value="1"/>
</dbReference>
<evidence type="ECO:0000256" key="11">
    <source>
        <dbReference type="ARBA" id="ARBA00023244"/>
    </source>
</evidence>
<dbReference type="InterPro" id="IPR037115">
    <property type="entry name" value="Sirohaem_synt_dimer_dom_sf"/>
</dbReference>
<keyword evidence="12 16" id="KW-0511">Multifunctional enzyme</keyword>
<dbReference type="Pfam" id="PF00590">
    <property type="entry name" value="TP_methylase"/>
    <property type="match status" value="1"/>
</dbReference>
<evidence type="ECO:0000256" key="18">
    <source>
        <dbReference type="RuleBase" id="RU003960"/>
    </source>
</evidence>
<comment type="similarity">
    <text evidence="2 18">Belongs to the precorrin methyltransferase family.</text>
</comment>
<dbReference type="InterPro" id="IPR014777">
    <property type="entry name" value="4pyrrole_Mease_sub1"/>
</dbReference>
<sequence>MDYLPLFAELKERPVLVIGGGEVAVRKIKFLLRAQAKVQVVAAVLSPELAEQVERQQISWRATAFDEQQVDDVFLVIAATDDRELNQRVFAAANARYRLVNVVDDQQLCSFVFPSIVDRSPLLVAISSSGKAPVLSRILREKIEALLPTNLGRLAETASYWRHHLKTRLTTTEARRRFWERVFTGRFASLMVAGNHAAAERALQDELDRPERSVGEIILVGAGPGDAGLLTLRGLQAIQQADVVFYDHLVTESVRELVRRDAEMICVGKRAGEHSVPQHETNQMLVEAAKAGKTVVRLKGGDPFIFGRGGEELQAAAAAGIPFQVVPGVTAAAGATAYAGIPLTHRDYAQSAVFVTGHYKSDSAPFDWALLAKSQQTLAIYMGTMKAADISAQLIAHGRDANTPVAVISRGTREDQQTLTGTLQQLEHLAKDAPMPALLVVGEVVQLHQQLAWFQHTTTAEGFNSSVVNLA</sequence>
<dbReference type="PROSITE" id="PS00839">
    <property type="entry name" value="SUMT_1"/>
    <property type="match status" value="1"/>
</dbReference>
<dbReference type="Gene3D" id="1.10.8.210">
    <property type="entry name" value="Sirohaem synthase, dimerisation domain"/>
    <property type="match status" value="1"/>
</dbReference>
<dbReference type="PANTHER" id="PTHR45790:SF1">
    <property type="entry name" value="SIROHEME SYNTHASE"/>
    <property type="match status" value="1"/>
</dbReference>
<dbReference type="FunFam" id="3.30.160.110:FF:000001">
    <property type="entry name" value="Siroheme synthase"/>
    <property type="match status" value="1"/>
</dbReference>
<feature type="binding site" evidence="16">
    <location>
        <begin position="330"/>
        <end position="331"/>
    </location>
    <ligand>
        <name>S-adenosyl-L-methionine</name>
        <dbReference type="ChEBI" id="CHEBI:59789"/>
    </ligand>
</feature>
<dbReference type="NCBIfam" id="NF004790">
    <property type="entry name" value="PRK06136.1"/>
    <property type="match status" value="1"/>
</dbReference>
<dbReference type="InterPro" id="IPR006366">
    <property type="entry name" value="CobA/CysG_C"/>
</dbReference>
<evidence type="ECO:0000256" key="14">
    <source>
        <dbReference type="ARBA" id="ARBA00047561"/>
    </source>
</evidence>
<comment type="pathway">
    <text evidence="1 16">Porphyrin-containing compound metabolism; siroheme biosynthesis; sirohydrochlorin from precorrin-2: step 1/1.</text>
</comment>
<evidence type="ECO:0000256" key="17">
    <source>
        <dbReference type="PIRSR" id="PIRSR036426-1"/>
    </source>
</evidence>